<feature type="region of interest" description="Disordered" evidence="6">
    <location>
        <begin position="240"/>
        <end position="277"/>
    </location>
</feature>
<feature type="transmembrane region" description="Helical" evidence="7">
    <location>
        <begin position="23"/>
        <end position="41"/>
    </location>
</feature>
<sequence length="292" mass="31947">MRGMTRHSGRGVQGNLGPYLSRVIWSLATLSALFLGLRLYCKLWRNRKLWWDDHFLIASWIALVVSVALQSVAVADHGLGQPFINLDAPSISAIVMYSYPAGFGCILATCWSKTSFAISLLCISTGRTRLTYSGAMDIVLAPVPWKIILTATINRREKLGVSVAMSVGVLSGVMAFLKIKMLGTIGNSHATAVNILIFGTAEPATSIMAASIPILRAFIRREPHAKPARFIEKFEFDHLDSQKTPPSSALGPLNDDNAEQSAEDSRSKITGLEAGSGSCSRRWRAIRNWDNR</sequence>
<dbReference type="InterPro" id="IPR052337">
    <property type="entry name" value="SAT4-like"/>
</dbReference>
<evidence type="ECO:0000256" key="6">
    <source>
        <dbReference type="SAM" id="MobiDB-lite"/>
    </source>
</evidence>
<keyword evidence="4 7" id="KW-0472">Membrane</keyword>
<dbReference type="EMBL" id="MU856964">
    <property type="protein sequence ID" value="KAK4152707.1"/>
    <property type="molecule type" value="Genomic_DNA"/>
</dbReference>
<evidence type="ECO:0000256" key="3">
    <source>
        <dbReference type="ARBA" id="ARBA00022989"/>
    </source>
</evidence>
<feature type="domain" description="Rhodopsin" evidence="8">
    <location>
        <begin position="37"/>
        <end position="124"/>
    </location>
</feature>
<comment type="similarity">
    <text evidence="5">Belongs to the SAT4 family.</text>
</comment>
<name>A0AAN6ZVR6_9PEZI</name>
<evidence type="ECO:0000256" key="5">
    <source>
        <dbReference type="ARBA" id="ARBA00038359"/>
    </source>
</evidence>
<dbReference type="Pfam" id="PF20684">
    <property type="entry name" value="Fung_rhodopsin"/>
    <property type="match status" value="2"/>
</dbReference>
<dbReference type="PANTHER" id="PTHR33048">
    <property type="entry name" value="PTH11-LIKE INTEGRAL MEMBRANE PROTEIN (AFU_ORTHOLOGUE AFUA_5G11245)"/>
    <property type="match status" value="1"/>
</dbReference>
<keyword evidence="3 7" id="KW-1133">Transmembrane helix</keyword>
<evidence type="ECO:0000256" key="1">
    <source>
        <dbReference type="ARBA" id="ARBA00004141"/>
    </source>
</evidence>
<evidence type="ECO:0000256" key="2">
    <source>
        <dbReference type="ARBA" id="ARBA00022692"/>
    </source>
</evidence>
<dbReference type="Proteomes" id="UP001302745">
    <property type="component" value="Unassembled WGS sequence"/>
</dbReference>
<comment type="caution">
    <text evidence="9">The sequence shown here is derived from an EMBL/GenBank/DDBJ whole genome shotgun (WGS) entry which is preliminary data.</text>
</comment>
<feature type="transmembrane region" description="Helical" evidence="7">
    <location>
        <begin position="94"/>
        <end position="123"/>
    </location>
</feature>
<comment type="subcellular location">
    <subcellularLocation>
        <location evidence="1">Membrane</location>
        <topology evidence="1">Multi-pass membrane protein</topology>
    </subcellularLocation>
</comment>
<feature type="domain" description="Rhodopsin" evidence="8">
    <location>
        <begin position="134"/>
        <end position="221"/>
    </location>
</feature>
<proteinExistence type="inferred from homology"/>
<evidence type="ECO:0000256" key="7">
    <source>
        <dbReference type="SAM" id="Phobius"/>
    </source>
</evidence>
<dbReference type="InterPro" id="IPR049326">
    <property type="entry name" value="Rhodopsin_dom_fungi"/>
</dbReference>
<protein>
    <recommendedName>
        <fullName evidence="8">Rhodopsin domain-containing protein</fullName>
    </recommendedName>
</protein>
<evidence type="ECO:0000313" key="10">
    <source>
        <dbReference type="Proteomes" id="UP001302745"/>
    </source>
</evidence>
<organism evidence="9 10">
    <name type="scientific">Chaetomidium leptoderma</name>
    <dbReference type="NCBI Taxonomy" id="669021"/>
    <lineage>
        <taxon>Eukaryota</taxon>
        <taxon>Fungi</taxon>
        <taxon>Dikarya</taxon>
        <taxon>Ascomycota</taxon>
        <taxon>Pezizomycotina</taxon>
        <taxon>Sordariomycetes</taxon>
        <taxon>Sordariomycetidae</taxon>
        <taxon>Sordariales</taxon>
        <taxon>Chaetomiaceae</taxon>
        <taxon>Chaetomidium</taxon>
    </lineage>
</organism>
<keyword evidence="2 7" id="KW-0812">Transmembrane</keyword>
<accession>A0AAN6ZVR6</accession>
<keyword evidence="10" id="KW-1185">Reference proteome</keyword>
<evidence type="ECO:0000259" key="8">
    <source>
        <dbReference type="Pfam" id="PF20684"/>
    </source>
</evidence>
<dbReference type="PANTHER" id="PTHR33048:SF42">
    <property type="entry name" value="INTEGRAL MEMBRANE PROTEIN"/>
    <property type="match status" value="1"/>
</dbReference>
<reference evidence="9" key="1">
    <citation type="journal article" date="2023" name="Mol. Phylogenet. Evol.">
        <title>Genome-scale phylogeny and comparative genomics of the fungal order Sordariales.</title>
        <authorList>
            <person name="Hensen N."/>
            <person name="Bonometti L."/>
            <person name="Westerberg I."/>
            <person name="Brannstrom I.O."/>
            <person name="Guillou S."/>
            <person name="Cros-Aarteil S."/>
            <person name="Calhoun S."/>
            <person name="Haridas S."/>
            <person name="Kuo A."/>
            <person name="Mondo S."/>
            <person name="Pangilinan J."/>
            <person name="Riley R."/>
            <person name="LaButti K."/>
            <person name="Andreopoulos B."/>
            <person name="Lipzen A."/>
            <person name="Chen C."/>
            <person name="Yan M."/>
            <person name="Daum C."/>
            <person name="Ng V."/>
            <person name="Clum A."/>
            <person name="Steindorff A."/>
            <person name="Ohm R.A."/>
            <person name="Martin F."/>
            <person name="Silar P."/>
            <person name="Natvig D.O."/>
            <person name="Lalanne C."/>
            <person name="Gautier V."/>
            <person name="Ament-Velasquez S.L."/>
            <person name="Kruys A."/>
            <person name="Hutchinson M.I."/>
            <person name="Powell A.J."/>
            <person name="Barry K."/>
            <person name="Miller A.N."/>
            <person name="Grigoriev I.V."/>
            <person name="Debuchy R."/>
            <person name="Gladieux P."/>
            <person name="Hiltunen Thoren M."/>
            <person name="Johannesson H."/>
        </authorList>
    </citation>
    <scope>NUCLEOTIDE SEQUENCE</scope>
    <source>
        <strain evidence="9">CBS 538.74</strain>
    </source>
</reference>
<reference evidence="9" key="2">
    <citation type="submission" date="2023-05" db="EMBL/GenBank/DDBJ databases">
        <authorList>
            <consortium name="Lawrence Berkeley National Laboratory"/>
            <person name="Steindorff A."/>
            <person name="Hensen N."/>
            <person name="Bonometti L."/>
            <person name="Westerberg I."/>
            <person name="Brannstrom I.O."/>
            <person name="Guillou S."/>
            <person name="Cros-Aarteil S."/>
            <person name="Calhoun S."/>
            <person name="Haridas S."/>
            <person name="Kuo A."/>
            <person name="Mondo S."/>
            <person name="Pangilinan J."/>
            <person name="Riley R."/>
            <person name="Labutti K."/>
            <person name="Andreopoulos B."/>
            <person name="Lipzen A."/>
            <person name="Chen C."/>
            <person name="Yanf M."/>
            <person name="Daum C."/>
            <person name="Ng V."/>
            <person name="Clum A."/>
            <person name="Ohm R."/>
            <person name="Martin F."/>
            <person name="Silar P."/>
            <person name="Natvig D."/>
            <person name="Lalanne C."/>
            <person name="Gautier V."/>
            <person name="Ament-Velasquez S.L."/>
            <person name="Kruys A."/>
            <person name="Hutchinson M.I."/>
            <person name="Powell A.J."/>
            <person name="Barry K."/>
            <person name="Miller A.N."/>
            <person name="Grigoriev I.V."/>
            <person name="Debuchy R."/>
            <person name="Gladieux P."/>
            <person name="Thoren M.H."/>
            <person name="Johannesson H."/>
        </authorList>
    </citation>
    <scope>NUCLEOTIDE SEQUENCE</scope>
    <source>
        <strain evidence="9">CBS 538.74</strain>
    </source>
</reference>
<feature type="transmembrane region" description="Helical" evidence="7">
    <location>
        <begin position="53"/>
        <end position="74"/>
    </location>
</feature>
<gene>
    <name evidence="9" type="ORF">C8A00DRAFT_44252</name>
</gene>
<feature type="transmembrane region" description="Helical" evidence="7">
    <location>
        <begin position="159"/>
        <end position="177"/>
    </location>
</feature>
<evidence type="ECO:0000256" key="4">
    <source>
        <dbReference type="ARBA" id="ARBA00023136"/>
    </source>
</evidence>
<evidence type="ECO:0000313" key="9">
    <source>
        <dbReference type="EMBL" id="KAK4152707.1"/>
    </source>
</evidence>
<dbReference type="AlphaFoldDB" id="A0AAN6ZVR6"/>
<dbReference type="GO" id="GO:0016020">
    <property type="term" value="C:membrane"/>
    <property type="evidence" value="ECO:0007669"/>
    <property type="project" value="UniProtKB-SubCell"/>
</dbReference>